<protein>
    <recommendedName>
        <fullName evidence="1">Aminotransferase-like plant mobile domain-containing protein</fullName>
    </recommendedName>
</protein>
<dbReference type="EMBL" id="CP031001">
    <property type="protein sequence ID" value="QHN78416.1"/>
    <property type="molecule type" value="Genomic_DNA"/>
</dbReference>
<organism evidence="3 4">
    <name type="scientific">Arachis hypogaea</name>
    <name type="common">Peanut</name>
    <dbReference type="NCBI Taxonomy" id="3818"/>
    <lineage>
        <taxon>Eukaryota</taxon>
        <taxon>Viridiplantae</taxon>
        <taxon>Streptophyta</taxon>
        <taxon>Embryophyta</taxon>
        <taxon>Tracheophyta</taxon>
        <taxon>Spermatophyta</taxon>
        <taxon>Magnoliopsida</taxon>
        <taxon>eudicotyledons</taxon>
        <taxon>Gunneridae</taxon>
        <taxon>Pentapetalae</taxon>
        <taxon>rosids</taxon>
        <taxon>fabids</taxon>
        <taxon>Fabales</taxon>
        <taxon>Fabaceae</taxon>
        <taxon>Papilionoideae</taxon>
        <taxon>50 kb inversion clade</taxon>
        <taxon>dalbergioids sensu lato</taxon>
        <taxon>Dalbergieae</taxon>
        <taxon>Pterocarpus clade</taxon>
        <taxon>Arachis</taxon>
    </lineage>
</organism>
<sequence length="106" mass="12725">MLPLTNCIELVKCTWMQETFSDLPHDVDEETIRKYARVYVMMLLSTQLFDNKSGTRMYIRWLPYVARLEDMYRYSWGSAALLWLYRCLYRVANRNVVKLTGPLKFL</sequence>
<feature type="domain" description="Aminotransferase-like plant mobile" evidence="1">
    <location>
        <begin position="9"/>
        <end position="106"/>
    </location>
</feature>
<evidence type="ECO:0000313" key="4">
    <source>
        <dbReference type="Proteomes" id="UP000289738"/>
    </source>
</evidence>
<evidence type="ECO:0000313" key="3">
    <source>
        <dbReference type="EMBL" id="RYQ92092.1"/>
    </source>
</evidence>
<dbReference type="Proteomes" id="UP000289738">
    <property type="component" value="Chromosome B09"/>
</dbReference>
<accession>A0A444XQX0</accession>
<dbReference type="Pfam" id="PF10536">
    <property type="entry name" value="PMD"/>
    <property type="match status" value="1"/>
</dbReference>
<gene>
    <name evidence="3" type="ORF">Ahy_B09g098234</name>
    <name evidence="2" type="ORF">DS421_19g661190</name>
</gene>
<proteinExistence type="predicted"/>
<reference evidence="3 4" key="1">
    <citation type="submission" date="2019-01" db="EMBL/GenBank/DDBJ databases">
        <title>Sequencing of cultivated peanut Arachis hypogaea provides insights into genome evolution and oil improvement.</title>
        <authorList>
            <person name="Chen X."/>
        </authorList>
    </citation>
    <scope>NUCLEOTIDE SEQUENCE [LARGE SCALE GENOMIC DNA]</scope>
    <source>
        <strain evidence="4">cv. Fuhuasheng</strain>
        <strain evidence="3">GDAAS-fuhuasheng2018</strain>
        <tissue evidence="3">Leaves</tissue>
    </source>
</reference>
<dbReference type="InterPro" id="IPR044824">
    <property type="entry name" value="MAIN-like"/>
</dbReference>
<dbReference type="PANTHER" id="PTHR46033">
    <property type="entry name" value="PROTEIN MAIN-LIKE 2"/>
    <property type="match status" value="1"/>
</dbReference>
<evidence type="ECO:0000313" key="5">
    <source>
        <dbReference type="Proteomes" id="UP000464620"/>
    </source>
</evidence>
<name>A0A444XQX0_ARAHY</name>
<keyword evidence="4" id="KW-1185">Reference proteome</keyword>
<evidence type="ECO:0000313" key="2">
    <source>
        <dbReference type="EMBL" id="QHN78416.1"/>
    </source>
</evidence>
<dbReference type="PANTHER" id="PTHR46033:SF8">
    <property type="entry name" value="PROTEIN MAINTENANCE OF MERISTEMS-LIKE"/>
    <property type="match status" value="1"/>
</dbReference>
<evidence type="ECO:0000259" key="1">
    <source>
        <dbReference type="Pfam" id="PF10536"/>
    </source>
</evidence>
<dbReference type="InterPro" id="IPR019557">
    <property type="entry name" value="AminoTfrase-like_pln_mobile"/>
</dbReference>
<dbReference type="EMBL" id="SDMP01000019">
    <property type="protein sequence ID" value="RYQ92092.1"/>
    <property type="molecule type" value="Genomic_DNA"/>
</dbReference>
<dbReference type="AlphaFoldDB" id="A0A444XQX0"/>
<reference evidence="2 5" key="2">
    <citation type="submission" date="2020-01" db="EMBL/GenBank/DDBJ databases">
        <title>Genome sequence of Arachis hypogaea, cultivar Shitouqi.</title>
        <authorList>
            <person name="Zhuang W."/>
            <person name="Chen H."/>
            <person name="Varshney R."/>
            <person name="Wang D."/>
            <person name="Ming R."/>
        </authorList>
    </citation>
    <scope>NUCLEOTIDE SEQUENCE [LARGE SCALE GENOMIC DNA]</scope>
    <source>
        <tissue evidence="2">Young leaf</tissue>
    </source>
</reference>
<dbReference type="Proteomes" id="UP000464620">
    <property type="component" value="Chromosome B09"/>
</dbReference>
<dbReference type="GO" id="GO:0010073">
    <property type="term" value="P:meristem maintenance"/>
    <property type="evidence" value="ECO:0007669"/>
    <property type="project" value="InterPro"/>
</dbReference>